<name>A0A327QEV1_9BACT</name>
<evidence type="ECO:0000256" key="1">
    <source>
        <dbReference type="SAM" id="Phobius"/>
    </source>
</evidence>
<feature type="transmembrane region" description="Helical" evidence="1">
    <location>
        <begin position="96"/>
        <end position="116"/>
    </location>
</feature>
<dbReference type="InterPro" id="IPR024294">
    <property type="entry name" value="DUF3810"/>
</dbReference>
<feature type="transmembrane region" description="Helical" evidence="1">
    <location>
        <begin position="7"/>
        <end position="28"/>
    </location>
</feature>
<protein>
    <submittedName>
        <fullName evidence="2">Uncharacterized protein DUF3810</fullName>
    </submittedName>
</protein>
<keyword evidence="1" id="KW-0472">Membrane</keyword>
<evidence type="ECO:0000313" key="3">
    <source>
        <dbReference type="Proteomes" id="UP000249547"/>
    </source>
</evidence>
<evidence type="ECO:0000313" key="2">
    <source>
        <dbReference type="EMBL" id="RAJ02304.1"/>
    </source>
</evidence>
<feature type="transmembrane region" description="Helical" evidence="1">
    <location>
        <begin position="64"/>
        <end position="84"/>
    </location>
</feature>
<keyword evidence="1" id="KW-0812">Transmembrane</keyword>
<proteinExistence type="predicted"/>
<dbReference type="Pfam" id="PF12725">
    <property type="entry name" value="DUF3810"/>
    <property type="match status" value="1"/>
</dbReference>
<keyword evidence="1" id="KW-1133">Transmembrane helix</keyword>
<dbReference type="RefSeq" id="WP_111598751.1">
    <property type="nucleotide sequence ID" value="NZ_QLLL01000006.1"/>
</dbReference>
<dbReference type="EMBL" id="QLLL01000006">
    <property type="protein sequence ID" value="RAJ02304.1"/>
    <property type="molecule type" value="Genomic_DNA"/>
</dbReference>
<gene>
    <name evidence="2" type="ORF">LX64_03313</name>
</gene>
<reference evidence="2 3" key="1">
    <citation type="submission" date="2018-06" db="EMBL/GenBank/DDBJ databases">
        <title>Genomic Encyclopedia of Archaeal and Bacterial Type Strains, Phase II (KMG-II): from individual species to whole genera.</title>
        <authorList>
            <person name="Goeker M."/>
        </authorList>
    </citation>
    <scope>NUCLEOTIDE SEQUENCE [LARGE SCALE GENOMIC DNA]</scope>
    <source>
        <strain evidence="2 3">DSM 23857</strain>
    </source>
</reference>
<accession>A0A327QEV1</accession>
<comment type="caution">
    <text evidence="2">The sequence shown here is derived from an EMBL/GenBank/DDBJ whole genome shotgun (WGS) entry which is preliminary data.</text>
</comment>
<organism evidence="2 3">
    <name type="scientific">Chitinophaga skermanii</name>
    <dbReference type="NCBI Taxonomy" id="331697"/>
    <lineage>
        <taxon>Bacteria</taxon>
        <taxon>Pseudomonadati</taxon>
        <taxon>Bacteroidota</taxon>
        <taxon>Chitinophagia</taxon>
        <taxon>Chitinophagales</taxon>
        <taxon>Chitinophagaceae</taxon>
        <taxon>Chitinophaga</taxon>
    </lineage>
</organism>
<keyword evidence="3" id="KW-1185">Reference proteome</keyword>
<dbReference type="Proteomes" id="UP000249547">
    <property type="component" value="Unassembled WGS sequence"/>
</dbReference>
<dbReference type="AlphaFoldDB" id="A0A327QEV1"/>
<sequence>MENRINYKFIIIRIAFTLLGIVLLQFFINANVTLANFYFHRWYSSISTGLRYVLGKVPFSIGDVIYTIWILVAIGFFIRLIILLVKRQWKTSGYTILKAIHSVMVLYLAFLLLWGFNYQRNSLADDFDLPLKDDYSANDLYKLADTLVQLANANKLEVAALDSLAPKQMFDMAAAGFDSLTSTYPSLRYKHPCVKSSLYNNWLNYMGVTGYLNPFTLEAQVNTSVPGFVLPFTTCHEIGHQLGYAPEEDANFVGYIVASQHPDARFRYAANFEMLIYSVKQLRRVDTTLYRQAWEKVLPAIKDDYRTLRTFYMGYQSPVDEYSYILYDQYLKANNQDKGVASYSEVVGWLIAYFKKEKWAVSSSSTRSHYAVGY</sequence>